<dbReference type="RefSeq" id="WP_200787106.1">
    <property type="nucleotide sequence ID" value="NZ_JAEDAO010000001.1"/>
</dbReference>
<evidence type="ECO:0000313" key="3">
    <source>
        <dbReference type="Proteomes" id="UP000617041"/>
    </source>
</evidence>
<protein>
    <submittedName>
        <fullName evidence="2">Uncharacterized protein</fullName>
    </submittedName>
</protein>
<organism evidence="2 3">
    <name type="scientific">Ramlibacter algicola</name>
    <dbReference type="NCBI Taxonomy" id="2795217"/>
    <lineage>
        <taxon>Bacteria</taxon>
        <taxon>Pseudomonadati</taxon>
        <taxon>Pseudomonadota</taxon>
        <taxon>Betaproteobacteria</taxon>
        <taxon>Burkholderiales</taxon>
        <taxon>Comamonadaceae</taxon>
        <taxon>Ramlibacter</taxon>
    </lineage>
</organism>
<feature type="region of interest" description="Disordered" evidence="1">
    <location>
        <begin position="89"/>
        <end position="120"/>
    </location>
</feature>
<accession>A0A934UQU0</accession>
<proteinExistence type="predicted"/>
<dbReference type="AlphaFoldDB" id="A0A934UQU0"/>
<name>A0A934UQU0_9BURK</name>
<dbReference type="EMBL" id="JAEDAO010000001">
    <property type="protein sequence ID" value="MBK0392156.1"/>
    <property type="molecule type" value="Genomic_DNA"/>
</dbReference>
<feature type="compositionally biased region" description="Basic and acidic residues" evidence="1">
    <location>
        <begin position="108"/>
        <end position="120"/>
    </location>
</feature>
<dbReference type="Proteomes" id="UP000617041">
    <property type="component" value="Unassembled WGS sequence"/>
</dbReference>
<sequence>MNPIADSDVREREGALAQFGHEARNALNAMTAALAVLELVPPGSGEALEAQQVMARQVARLRAIVEQELARRSPALPHSLDALPAVTRTRGRGWNDQPGFRNCPAGITEERNGPRSDRRG</sequence>
<evidence type="ECO:0000313" key="2">
    <source>
        <dbReference type="EMBL" id="MBK0392156.1"/>
    </source>
</evidence>
<keyword evidence="3" id="KW-1185">Reference proteome</keyword>
<comment type="caution">
    <text evidence="2">The sequence shown here is derived from an EMBL/GenBank/DDBJ whole genome shotgun (WGS) entry which is preliminary data.</text>
</comment>
<gene>
    <name evidence="2" type="ORF">I8E28_06100</name>
</gene>
<evidence type="ECO:0000256" key="1">
    <source>
        <dbReference type="SAM" id="MobiDB-lite"/>
    </source>
</evidence>
<reference evidence="2" key="1">
    <citation type="submission" date="2020-12" db="EMBL/GenBank/DDBJ databases">
        <title>Ramlibacter sp. nov., isolated from a freshwater alga, Cryptomonas.</title>
        <authorList>
            <person name="Kim H.M."/>
            <person name="Jeon C.O."/>
        </authorList>
    </citation>
    <scope>NUCLEOTIDE SEQUENCE</scope>
    <source>
        <strain evidence="2">CrO1</strain>
    </source>
</reference>